<protein>
    <submittedName>
        <fullName evidence="1">Uncharacterized protein</fullName>
    </submittedName>
</protein>
<organism evidence="1">
    <name type="scientific">Clastoptera arizonana</name>
    <name type="common">Arizona spittle bug</name>
    <dbReference type="NCBI Taxonomy" id="38151"/>
    <lineage>
        <taxon>Eukaryota</taxon>
        <taxon>Metazoa</taxon>
        <taxon>Ecdysozoa</taxon>
        <taxon>Arthropoda</taxon>
        <taxon>Hexapoda</taxon>
        <taxon>Insecta</taxon>
        <taxon>Pterygota</taxon>
        <taxon>Neoptera</taxon>
        <taxon>Paraneoptera</taxon>
        <taxon>Hemiptera</taxon>
        <taxon>Auchenorrhyncha</taxon>
        <taxon>Cercopoidea</taxon>
        <taxon>Clastopteridae</taxon>
        <taxon>Clastoptera</taxon>
    </lineage>
</organism>
<feature type="non-terminal residue" evidence="1">
    <location>
        <position position="733"/>
    </location>
</feature>
<accession>A0A1B6C7U1</accession>
<sequence length="733" mass="83590">DLKSKKLQIRKPDCDETYTDIELFEEEIHGEILRPKSPEPLKDDDLDSGIPDATREMILIKEDDCGRPVSVVLPLGTAKPSGLLPPNIEIEPGTSEVEELSTDDDTEQNVRCSTPDLPDIDGGIIQCCEIVKLHKKKSEILVEYLPEPLTDTEDLFLHGSKKRKKSKSKSKFLNDLKVVKDKNQYLTDTEEVLLSDLDNYDHNRRSTLQVSNLESGPITDVDDFYVSDEEEEEEILGQKYSPVSILSDCLYDFNCETITTQREGTGPFSEEIQQQFLTNLNNIPSINTIAPTPDVQVNSYTDIEEMLTSADEEGYSRAETMTPYDGVVELEDHSSVVYMKHTQKFDIETPEEVINIKGFADIRESNTDVEELGFSEEEPFNPFKNLAINETKNKVCVCFNSDANEEDSICVCVGKYQGELSLIWNSKNATDIQHQEGTYSLILTTKLGFPRSSSSLSKKLKPSLKSNALCSSYCNFSTFILKTCVFVFKNHKYLSIEEIANDTYFANIFLGHFTNQTQDVIFCRHFTTLDGYSHITEVIKIMPLYLSCNISIFILNVQKNINVAKCLLKYIENNLYDSKENLCFYNNKYKPNNFEKNEIQERIRARTCSGNVSCYPISYKNFTQSKFQSIPNISLKLYKLMFNSKTICAAYMPIQLIECKLIIPGFKFYTTLKNIYTISDHILIKCNLISKHIKEKPLLVLNDNQENVKSPNAKYLRDVSKAYKPIIPITPMK</sequence>
<dbReference type="AlphaFoldDB" id="A0A1B6C7U1"/>
<dbReference type="EMBL" id="GEDC01027746">
    <property type="protein sequence ID" value="JAS09552.1"/>
    <property type="molecule type" value="Transcribed_RNA"/>
</dbReference>
<gene>
    <name evidence="1" type="ORF">g.36753</name>
</gene>
<name>A0A1B6C7U1_9HEMI</name>
<reference evidence="1" key="1">
    <citation type="submission" date="2015-12" db="EMBL/GenBank/DDBJ databases">
        <title>De novo transcriptome assembly of four potential Pierce s Disease insect vectors from Arizona vineyards.</title>
        <authorList>
            <person name="Tassone E.E."/>
        </authorList>
    </citation>
    <scope>NUCLEOTIDE SEQUENCE</scope>
</reference>
<evidence type="ECO:0000313" key="1">
    <source>
        <dbReference type="EMBL" id="JAS09552.1"/>
    </source>
</evidence>
<proteinExistence type="predicted"/>
<feature type="non-terminal residue" evidence="1">
    <location>
        <position position="1"/>
    </location>
</feature>